<dbReference type="SMART" id="SM00248">
    <property type="entry name" value="ANK"/>
    <property type="match status" value="2"/>
</dbReference>
<dbReference type="Gene3D" id="1.25.40.20">
    <property type="entry name" value="Ankyrin repeat-containing domain"/>
    <property type="match status" value="1"/>
</dbReference>
<organism evidence="5 6">
    <name type="scientific">Psilocybe cyanescens</name>
    <dbReference type="NCBI Taxonomy" id="93625"/>
    <lineage>
        <taxon>Eukaryota</taxon>
        <taxon>Fungi</taxon>
        <taxon>Dikarya</taxon>
        <taxon>Basidiomycota</taxon>
        <taxon>Agaricomycotina</taxon>
        <taxon>Agaricomycetes</taxon>
        <taxon>Agaricomycetidae</taxon>
        <taxon>Agaricales</taxon>
        <taxon>Agaricineae</taxon>
        <taxon>Strophariaceae</taxon>
        <taxon>Psilocybe</taxon>
    </lineage>
</organism>
<dbReference type="FunCoup" id="A0A409VMN9">
    <property type="interactions" value="16"/>
</dbReference>
<feature type="repeat" description="ANK" evidence="3">
    <location>
        <begin position="28"/>
        <end position="54"/>
    </location>
</feature>
<evidence type="ECO:0000256" key="2">
    <source>
        <dbReference type="ARBA" id="ARBA00023043"/>
    </source>
</evidence>
<proteinExistence type="predicted"/>
<evidence type="ECO:0000313" key="6">
    <source>
        <dbReference type="Proteomes" id="UP000283269"/>
    </source>
</evidence>
<dbReference type="PANTHER" id="PTHR24171">
    <property type="entry name" value="ANKYRIN REPEAT DOMAIN-CONTAINING PROTEIN 39-RELATED"/>
    <property type="match status" value="1"/>
</dbReference>
<evidence type="ECO:0000313" key="5">
    <source>
        <dbReference type="EMBL" id="PPQ67498.1"/>
    </source>
</evidence>
<comment type="caution">
    <text evidence="5">The sequence shown here is derived from an EMBL/GenBank/DDBJ whole genome shotgun (WGS) entry which is preliminary data.</text>
</comment>
<dbReference type="SUPFAM" id="SSF48403">
    <property type="entry name" value="Ankyrin repeat"/>
    <property type="match status" value="1"/>
</dbReference>
<dbReference type="PROSITE" id="PS50088">
    <property type="entry name" value="ANK_REPEAT"/>
    <property type="match status" value="1"/>
</dbReference>
<evidence type="ECO:0000256" key="1">
    <source>
        <dbReference type="ARBA" id="ARBA00022737"/>
    </source>
</evidence>
<dbReference type="InterPro" id="IPR002110">
    <property type="entry name" value="Ankyrin_rpt"/>
</dbReference>
<dbReference type="AlphaFoldDB" id="A0A409VMN9"/>
<evidence type="ECO:0000256" key="3">
    <source>
        <dbReference type="PROSITE-ProRule" id="PRU00023"/>
    </source>
</evidence>
<dbReference type="OrthoDB" id="19174at2759"/>
<keyword evidence="2 3" id="KW-0040">ANK repeat</keyword>
<dbReference type="PROSITE" id="PS50297">
    <property type="entry name" value="ANK_REP_REGION"/>
    <property type="match status" value="1"/>
</dbReference>
<dbReference type="STRING" id="93625.A0A409VMN9"/>
<dbReference type="Proteomes" id="UP000283269">
    <property type="component" value="Unassembled WGS sequence"/>
</dbReference>
<dbReference type="InParanoid" id="A0A409VMN9"/>
<dbReference type="Pfam" id="PF12796">
    <property type="entry name" value="Ank_2"/>
    <property type="match status" value="1"/>
</dbReference>
<feature type="compositionally biased region" description="Basic and acidic residues" evidence="4">
    <location>
        <begin position="183"/>
        <end position="206"/>
    </location>
</feature>
<evidence type="ECO:0000256" key="4">
    <source>
        <dbReference type="SAM" id="MobiDB-lite"/>
    </source>
</evidence>
<dbReference type="EMBL" id="NHYD01003973">
    <property type="protein sequence ID" value="PPQ67498.1"/>
    <property type="molecule type" value="Genomic_DNA"/>
</dbReference>
<gene>
    <name evidence="5" type="ORF">CVT25_006039</name>
</gene>
<keyword evidence="6" id="KW-1185">Reference proteome</keyword>
<reference evidence="5 6" key="1">
    <citation type="journal article" date="2018" name="Evol. Lett.">
        <title>Horizontal gene cluster transfer increased hallucinogenic mushroom diversity.</title>
        <authorList>
            <person name="Reynolds H.T."/>
            <person name="Vijayakumar V."/>
            <person name="Gluck-Thaler E."/>
            <person name="Korotkin H.B."/>
            <person name="Matheny P.B."/>
            <person name="Slot J.C."/>
        </authorList>
    </citation>
    <scope>NUCLEOTIDE SEQUENCE [LARGE SCALE GENOMIC DNA]</scope>
    <source>
        <strain evidence="5 6">2631</strain>
    </source>
</reference>
<feature type="region of interest" description="Disordered" evidence="4">
    <location>
        <begin position="175"/>
        <end position="206"/>
    </location>
</feature>
<name>A0A409VMN9_PSICY</name>
<accession>A0A409VMN9</accession>
<protein>
    <submittedName>
        <fullName evidence="5">Uncharacterized protein</fullName>
    </submittedName>
</protein>
<keyword evidence="1" id="KW-0677">Repeat</keyword>
<sequence length="206" mass="22519">MAIASRVPKNIWVAAGDGDLDRVRLIRHAAASYGHIHVLEYLLSRGGDVNITDNDGDTPLYTVENLETARYLVEHGAVVARQNLEGISAIEHLTEEFPQIADYLRSTLDPSIVIMGQPVTAPSQHSQNIASEQLTSALMTSVQEIMERAEADGQDPEEELRQLVSRTVLEGVIAGFEMSADNDSPRSDNAHDNTPSKRSRNDDSTG</sequence>
<dbReference type="InterPro" id="IPR036770">
    <property type="entry name" value="Ankyrin_rpt-contain_sf"/>
</dbReference>